<sequence length="340" mass="36571">MSQLLKPPVVRRQLSSVSSTGSSNGCEIPIHVGCSFSKLVRDHHGVEQMISFQRMPIAAGVVIAKEPRGKYRCRTRALRGGITGWSDFNDPSKLIFLKNRNTRTRSANVPPTIIRLLLSTFGYYDTTRGGFPRTTPAPDYYSGVGNLRACFAYIQWRADHSLETFVVRMSFFNQNYNYPPNYNANGAGWVNPAAFGQSPIVQMPTPESSGYSSANPSISSQSYGYGFAPGVMNAPAYPAAPALPYPTMGFGMPMPGGPSPGGYGAPAMPAMPMPMPGASYGGGPSFGSASEDPAQSQELPFQAVSVPIAEGMFSSVSSFELFELACDYVVAINHYESFGN</sequence>
<evidence type="ECO:0000313" key="2">
    <source>
        <dbReference type="Proteomes" id="UP001562425"/>
    </source>
</evidence>
<organism evidence="1 2">
    <name type="scientific">Culex pipiens pipiens</name>
    <name type="common">Northern house mosquito</name>
    <dbReference type="NCBI Taxonomy" id="38569"/>
    <lineage>
        <taxon>Eukaryota</taxon>
        <taxon>Metazoa</taxon>
        <taxon>Ecdysozoa</taxon>
        <taxon>Arthropoda</taxon>
        <taxon>Hexapoda</taxon>
        <taxon>Insecta</taxon>
        <taxon>Pterygota</taxon>
        <taxon>Neoptera</taxon>
        <taxon>Endopterygota</taxon>
        <taxon>Diptera</taxon>
        <taxon>Nematocera</taxon>
        <taxon>Culicoidea</taxon>
        <taxon>Culicidae</taxon>
        <taxon>Culicinae</taxon>
        <taxon>Culicini</taxon>
        <taxon>Culex</taxon>
        <taxon>Culex</taxon>
    </lineage>
</organism>
<accession>A0ABD1CHC3</accession>
<name>A0ABD1CHC3_CULPP</name>
<gene>
    <name evidence="1" type="ORF">pipiens_004590</name>
</gene>
<proteinExistence type="predicted"/>
<dbReference type="EMBL" id="JBEHCU010012226">
    <property type="protein sequence ID" value="KAL1375768.1"/>
    <property type="molecule type" value="Genomic_DNA"/>
</dbReference>
<comment type="caution">
    <text evidence="1">The sequence shown here is derived from an EMBL/GenBank/DDBJ whole genome shotgun (WGS) entry which is preliminary data.</text>
</comment>
<dbReference type="Proteomes" id="UP001562425">
    <property type="component" value="Unassembled WGS sequence"/>
</dbReference>
<evidence type="ECO:0000313" key="1">
    <source>
        <dbReference type="EMBL" id="KAL1375768.1"/>
    </source>
</evidence>
<dbReference type="AlphaFoldDB" id="A0ABD1CHC3"/>
<reference evidence="1 2" key="1">
    <citation type="submission" date="2024-05" db="EMBL/GenBank/DDBJ databases">
        <title>Culex pipiens pipiens assembly and annotation.</title>
        <authorList>
            <person name="Alout H."/>
            <person name="Durand T."/>
        </authorList>
    </citation>
    <scope>NUCLEOTIDE SEQUENCE [LARGE SCALE GENOMIC DNA]</scope>
    <source>
        <strain evidence="1">HA-2024</strain>
        <tissue evidence="1">Whole body</tissue>
    </source>
</reference>
<protein>
    <submittedName>
        <fullName evidence="1">Uncharacterized protein</fullName>
    </submittedName>
</protein>
<keyword evidence="2" id="KW-1185">Reference proteome</keyword>